<dbReference type="Proteomes" id="UP000053176">
    <property type="component" value="Unassembled WGS sequence"/>
</dbReference>
<dbReference type="OrthoDB" id="9811869at2"/>
<keyword evidence="2" id="KW-0255">Endonuclease</keyword>
<keyword evidence="2" id="KW-0378">Hydrolase</keyword>
<sequence>MQSPPGFVIRTEARKAAFANGFRIDRGEKDGWAIFGSTTAQGQVYIAAETNAGPWYLALDHSGVIAELGLPRSDKEGPGLARYRFEALSELYAALSEAYRLGDSLPDAPLQQFETAVANLPTTTEVERLVIQRVGQDIFRRSLLRYWRDRCPLTGIDEPALLRASHIVPWALCDNDAQRLDVHNGLLLSALWDAAFDAGLVSFSDEGLALFSPAMGEDARLALRAEGTPPLLNLTPGHCKNLAWHRVRHGFA</sequence>
<dbReference type="EMBL" id="LPWA01000115">
    <property type="protein sequence ID" value="KUM25677.1"/>
    <property type="molecule type" value="Genomic_DNA"/>
</dbReference>
<proteinExistence type="predicted"/>
<protein>
    <submittedName>
        <fullName evidence="2">Restriction endonuclease</fullName>
    </submittedName>
</protein>
<gene>
    <name evidence="2" type="ORF">AU467_25370</name>
</gene>
<dbReference type="InterPro" id="IPR003615">
    <property type="entry name" value="HNH_nuc"/>
</dbReference>
<evidence type="ECO:0000259" key="1">
    <source>
        <dbReference type="Pfam" id="PF13391"/>
    </source>
</evidence>
<organism evidence="2 3">
    <name type="scientific">Rhizobium loti</name>
    <name type="common">Mesorhizobium loti</name>
    <dbReference type="NCBI Taxonomy" id="381"/>
    <lineage>
        <taxon>Bacteria</taxon>
        <taxon>Pseudomonadati</taxon>
        <taxon>Pseudomonadota</taxon>
        <taxon>Alphaproteobacteria</taxon>
        <taxon>Hyphomicrobiales</taxon>
        <taxon>Phyllobacteriaceae</taxon>
        <taxon>Mesorhizobium</taxon>
    </lineage>
</organism>
<dbReference type="AlphaFoldDB" id="A0A101KRK5"/>
<evidence type="ECO:0000313" key="2">
    <source>
        <dbReference type="EMBL" id="KUM25677.1"/>
    </source>
</evidence>
<dbReference type="Pfam" id="PF13391">
    <property type="entry name" value="HNH_2"/>
    <property type="match status" value="1"/>
</dbReference>
<dbReference type="GO" id="GO:0004519">
    <property type="term" value="F:endonuclease activity"/>
    <property type="evidence" value="ECO:0007669"/>
    <property type="project" value="UniProtKB-KW"/>
</dbReference>
<comment type="caution">
    <text evidence="2">The sequence shown here is derived from an EMBL/GenBank/DDBJ whole genome shotgun (WGS) entry which is preliminary data.</text>
</comment>
<name>A0A101KRK5_RHILI</name>
<feature type="domain" description="HNH nuclease" evidence="1">
    <location>
        <begin position="151"/>
        <end position="203"/>
    </location>
</feature>
<reference evidence="2 3" key="1">
    <citation type="submission" date="2015-12" db="EMBL/GenBank/DDBJ databases">
        <title>Draft genome sequence of Mesorhizobium sp. UFLA 01-765, a multitolerant efficient symbiont and plant-growth promoting strain isolated from Zn-mining soil using Leucaena leucocephala as a trap plant.</title>
        <authorList>
            <person name="Rangel W.M."/>
            <person name="Thijs S."/>
            <person name="Longatti S.M."/>
            <person name="Moreira F.M."/>
            <person name="Weyens N."/>
            <person name="Vangronsveld J."/>
            <person name="Van Hamme J.D."/>
            <person name="Bottos E.M."/>
            <person name="Rineau F."/>
        </authorList>
    </citation>
    <scope>NUCLEOTIDE SEQUENCE [LARGE SCALE GENOMIC DNA]</scope>
    <source>
        <strain evidence="2 3">UFLA 01-765</strain>
    </source>
</reference>
<accession>A0A101KRK5</accession>
<evidence type="ECO:0000313" key="3">
    <source>
        <dbReference type="Proteomes" id="UP000053176"/>
    </source>
</evidence>
<keyword evidence="2" id="KW-0540">Nuclease</keyword>